<proteinExistence type="predicted"/>
<name>A0ABR7SNU2_9ACTN</name>
<reference evidence="1 2" key="1">
    <citation type="submission" date="2020-08" db="EMBL/GenBank/DDBJ databases">
        <title>Genemic of Streptomyces polyaspartic.</title>
        <authorList>
            <person name="Liu W."/>
        </authorList>
    </citation>
    <scope>NUCLEOTIDE SEQUENCE [LARGE SCALE GENOMIC DNA]</scope>
    <source>
        <strain evidence="1 2">TRM66268-LWL</strain>
    </source>
</reference>
<keyword evidence="2" id="KW-1185">Reference proteome</keyword>
<protein>
    <submittedName>
        <fullName evidence="1">Uncharacterized protein</fullName>
    </submittedName>
</protein>
<accession>A0ABR7SNU2</accession>
<comment type="caution">
    <text evidence="1">The sequence shown here is derived from an EMBL/GenBank/DDBJ whole genome shotgun (WGS) entry which is preliminary data.</text>
</comment>
<dbReference type="Proteomes" id="UP000642284">
    <property type="component" value="Unassembled WGS sequence"/>
</dbReference>
<evidence type="ECO:0000313" key="1">
    <source>
        <dbReference type="EMBL" id="MBC9716018.1"/>
    </source>
</evidence>
<dbReference type="EMBL" id="JACTVJ010000012">
    <property type="protein sequence ID" value="MBC9716018.1"/>
    <property type="molecule type" value="Genomic_DNA"/>
</dbReference>
<gene>
    <name evidence="1" type="ORF">H9Y04_26095</name>
</gene>
<evidence type="ECO:0000313" key="2">
    <source>
        <dbReference type="Proteomes" id="UP000642284"/>
    </source>
</evidence>
<dbReference type="RefSeq" id="WP_187816440.1">
    <property type="nucleotide sequence ID" value="NZ_JACTVJ010000012.1"/>
</dbReference>
<sequence length="154" mass="16405">MAQLLEDVHTSAHWIAAALGSSGYRADFSPASLRKVERFMTEHSDSGAGVPGGLLASGLGARLFGLGCYVGETIRSGVGGVWETNDADPQGELYVALRLSSGAVVRPVQRVVKRFRNGPEESLVAYANFVVLEVPAPAQPQVGRRPRWGACGRR</sequence>
<organism evidence="1 2">
    <name type="scientific">Streptomyces polyasparticus</name>
    <dbReference type="NCBI Taxonomy" id="2767826"/>
    <lineage>
        <taxon>Bacteria</taxon>
        <taxon>Bacillati</taxon>
        <taxon>Actinomycetota</taxon>
        <taxon>Actinomycetes</taxon>
        <taxon>Kitasatosporales</taxon>
        <taxon>Streptomycetaceae</taxon>
        <taxon>Streptomyces</taxon>
    </lineage>
</organism>